<dbReference type="Pfam" id="PF25597">
    <property type="entry name" value="SH3_retrovirus"/>
    <property type="match status" value="1"/>
</dbReference>
<proteinExistence type="predicted"/>
<evidence type="ECO:0000313" key="2">
    <source>
        <dbReference type="Proteomes" id="UP000087171"/>
    </source>
</evidence>
<evidence type="ECO:0000313" key="3">
    <source>
        <dbReference type="RefSeq" id="XP_004514759.1"/>
    </source>
</evidence>
<keyword evidence="2" id="KW-1185">Reference proteome</keyword>
<dbReference type="InterPro" id="IPR057670">
    <property type="entry name" value="SH3_retrovirus"/>
</dbReference>
<dbReference type="KEGG" id="cam:101514665"/>
<sequence length="270" mass="30732">MDPRARKCLFLGFKLGTKGYVLFDLNTRDIFTSRNVIFYEHIFPYPSIDSINVHCIPNDVTDFTTLLFDDPIYIVDDIGHVSNILPNSHFDNHTFIITDSTNSPAPTLRRSSRPRQKPAYLQDFQCNIVVVDSSFKALYPISSILSYNNLSPTHFSLVSAISFVQEPHTYKHAIKHPFWIQAMDSEIQALTQNNTWILTPLPHDISSPHCRFGPFTSLKPTNSIIGHFKYFLGLEVARSKAGLHISQHKYTLDILHEVGLWASKPAFVPT</sequence>
<organism evidence="2 3">
    <name type="scientific">Cicer arietinum</name>
    <name type="common">Chickpea</name>
    <name type="synonym">Garbanzo</name>
    <dbReference type="NCBI Taxonomy" id="3827"/>
    <lineage>
        <taxon>Eukaryota</taxon>
        <taxon>Viridiplantae</taxon>
        <taxon>Streptophyta</taxon>
        <taxon>Embryophyta</taxon>
        <taxon>Tracheophyta</taxon>
        <taxon>Spermatophyta</taxon>
        <taxon>Magnoliopsida</taxon>
        <taxon>eudicotyledons</taxon>
        <taxon>Gunneridae</taxon>
        <taxon>Pentapetalae</taxon>
        <taxon>rosids</taxon>
        <taxon>fabids</taxon>
        <taxon>Fabales</taxon>
        <taxon>Fabaceae</taxon>
        <taxon>Papilionoideae</taxon>
        <taxon>50 kb inversion clade</taxon>
        <taxon>NPAAA clade</taxon>
        <taxon>Hologalegina</taxon>
        <taxon>IRL clade</taxon>
        <taxon>Cicereae</taxon>
        <taxon>Cicer</taxon>
    </lineage>
</organism>
<evidence type="ECO:0000259" key="1">
    <source>
        <dbReference type="Pfam" id="PF25597"/>
    </source>
</evidence>
<dbReference type="RefSeq" id="XP_004514759.1">
    <property type="nucleotide sequence ID" value="XM_004514702.1"/>
</dbReference>
<gene>
    <name evidence="3" type="primary">LOC101514665</name>
</gene>
<dbReference type="eggNOG" id="KOG0017">
    <property type="taxonomic scope" value="Eukaryota"/>
</dbReference>
<dbReference type="OrthoDB" id="1436307at2759"/>
<dbReference type="GeneID" id="101514665"/>
<protein>
    <submittedName>
        <fullName evidence="3">Uncharacterized protein LOC101514665</fullName>
    </submittedName>
</protein>
<reference evidence="3" key="1">
    <citation type="submission" date="2025-08" db="UniProtKB">
        <authorList>
            <consortium name="RefSeq"/>
        </authorList>
    </citation>
    <scope>IDENTIFICATION</scope>
    <source>
        <tissue evidence="3">Etiolated seedlings</tissue>
    </source>
</reference>
<accession>A0A1S2Z473</accession>
<dbReference type="AlphaFoldDB" id="A0A1S2Z473"/>
<feature type="domain" description="Retroviral polymerase SH3-like" evidence="1">
    <location>
        <begin position="1"/>
        <end position="47"/>
    </location>
</feature>
<name>A0A1S2Z473_CICAR</name>
<dbReference type="Proteomes" id="UP000087171">
    <property type="component" value="Unplaced"/>
</dbReference>
<dbReference type="PaxDb" id="3827-XP_004514759.1"/>